<dbReference type="GO" id="GO:0016836">
    <property type="term" value="F:hydro-lyase activity"/>
    <property type="evidence" value="ECO:0007669"/>
    <property type="project" value="UniProtKB-ARBA"/>
</dbReference>
<dbReference type="NCBIfam" id="NF040772">
    <property type="entry name" value="double_cubane"/>
    <property type="match status" value="1"/>
</dbReference>
<dbReference type="RefSeq" id="WP_071060867.1">
    <property type="nucleotide sequence ID" value="NZ_MKIE01000001.1"/>
</dbReference>
<proteinExistence type="inferred from homology"/>
<dbReference type="InterPro" id="IPR010327">
    <property type="entry name" value="FldB/FldC_alpha/beta"/>
</dbReference>
<reference evidence="3 4" key="1">
    <citation type="submission" date="2016-09" db="EMBL/GenBank/DDBJ databases">
        <title>Genome sequence of Eubacterium angustum.</title>
        <authorList>
            <person name="Poehlein A."/>
            <person name="Daniel R."/>
        </authorList>
    </citation>
    <scope>NUCLEOTIDE SEQUENCE [LARGE SCALE GENOMIC DNA]</scope>
    <source>
        <strain evidence="3 4">DSM 1989</strain>
    </source>
</reference>
<dbReference type="Proteomes" id="UP000180254">
    <property type="component" value="Unassembled WGS sequence"/>
</dbReference>
<dbReference type="EC" id="4.2.1.-" evidence="3"/>
<sequence>MSFDLPKAFKDFDEARQNSFIAMKELKESGKKVVGTFCTYSPTEIIKAAGAVPVGLCAMSDEPIEEAEKHLPRNLCPLIKASYGFALTDTCPYFYFSDLILGETTCDGKKKMYELMDDIKPVHVMQLPQTSEGEQSFNLWKSEIVRFKERLENDFNVSISDEDVKSAIVERNNERKALKAFYELGKMVPPPFTGSELLSVLYGAGFKFTSEAITSSLEEIRENTLKDYEAGNRKVSEDKKRILITGCPLAGATQKLVAAIEENGGTVVCFENCIGIKSVEDPVDESKDPFDALTEKYLNIPCSVMTPNNKRGEMLERLIKEYKIDGVVDMVLQACHTYGVETHTMKKVVNGVNETPYISIETDYSQSDVGQIKTRVAAFIEML</sequence>
<comment type="cofactor">
    <cofactor evidence="1">
        <name>[4Fe-4S] cluster</name>
        <dbReference type="ChEBI" id="CHEBI:49883"/>
    </cofactor>
</comment>
<comment type="caution">
    <text evidence="3">The sequence shown here is derived from an EMBL/GenBank/DDBJ whole genome shotgun (WGS) entry which is preliminary data.</text>
</comment>
<dbReference type="InterPro" id="IPR047678">
    <property type="entry name" value="YjiM-like"/>
</dbReference>
<dbReference type="AlphaFoldDB" id="A0A1S1VC82"/>
<name>A0A1S1VC82_9FIRM</name>
<dbReference type="PANTHER" id="PTHR30548:SF6">
    <property type="entry name" value="DEHYDRATASE SUBUNIT YJIM-RELATED"/>
    <property type="match status" value="1"/>
</dbReference>
<dbReference type="STRING" id="39480.EUAN_02730"/>
<dbReference type="PANTHER" id="PTHR30548">
    <property type="entry name" value="2-HYDROXYGLUTARYL-COA DEHYDRATASE, D-COMPONENT-RELATED"/>
    <property type="match status" value="1"/>
</dbReference>
<organism evidence="3 4">
    <name type="scientific">Andreesenia angusta</name>
    <dbReference type="NCBI Taxonomy" id="39480"/>
    <lineage>
        <taxon>Bacteria</taxon>
        <taxon>Bacillati</taxon>
        <taxon>Bacillota</taxon>
        <taxon>Tissierellia</taxon>
        <taxon>Tissierellales</taxon>
        <taxon>Gottschalkiaceae</taxon>
        <taxon>Andreesenia</taxon>
    </lineage>
</organism>
<keyword evidence="3" id="KW-0456">Lyase</keyword>
<dbReference type="Gene3D" id="3.40.50.11900">
    <property type="match status" value="1"/>
</dbReference>
<gene>
    <name evidence="3" type="primary">fldC_2</name>
    <name evidence="3" type="ORF">EUAN_02730</name>
</gene>
<evidence type="ECO:0000256" key="2">
    <source>
        <dbReference type="ARBA" id="ARBA00005806"/>
    </source>
</evidence>
<dbReference type="EMBL" id="MKIE01000001">
    <property type="protein sequence ID" value="OHW63409.1"/>
    <property type="molecule type" value="Genomic_DNA"/>
</dbReference>
<dbReference type="Gene3D" id="3.40.50.11890">
    <property type="match status" value="1"/>
</dbReference>
<comment type="similarity">
    <text evidence="2">Belongs to the FldB/FldC dehydratase alpha/beta subunit family.</text>
</comment>
<protein>
    <submittedName>
        <fullName evidence="3">R-phenyllactate dehydratase beta subunit</fullName>
        <ecNumber evidence="3">4.2.1.-</ecNumber>
    </submittedName>
</protein>
<keyword evidence="4" id="KW-1185">Reference proteome</keyword>
<dbReference type="Pfam" id="PF06050">
    <property type="entry name" value="HGD-D"/>
    <property type="match status" value="1"/>
</dbReference>
<dbReference type="OrthoDB" id="9810278at2"/>
<accession>A0A1S1VC82</accession>
<evidence type="ECO:0000256" key="1">
    <source>
        <dbReference type="ARBA" id="ARBA00001966"/>
    </source>
</evidence>
<evidence type="ECO:0000313" key="4">
    <source>
        <dbReference type="Proteomes" id="UP000180254"/>
    </source>
</evidence>
<dbReference type="Gene3D" id="1.20.1270.370">
    <property type="match status" value="1"/>
</dbReference>
<evidence type="ECO:0000313" key="3">
    <source>
        <dbReference type="EMBL" id="OHW63409.1"/>
    </source>
</evidence>